<evidence type="ECO:0000313" key="2">
    <source>
        <dbReference type="EMBL" id="TQV84489.1"/>
    </source>
</evidence>
<proteinExistence type="predicted"/>
<accession>A0A545U4U3</accession>
<sequence>MTNYFKKIPTILALGLISSSAFADDFFLGKPASSEEVDENCEQTEQGCEGKWAGSVEFGYVAVSGDNESDSLNGRFTLGYEVGRWRHAGALATQSSSTEDSNGVKTEARKFTAQAKSDYKFSKYAYAFGIADYDDTKDSGFDYQASLALGAGYRFIEDESHTLDGELGFGTRESKIEATSETNSEGIVRLAGLYKWKINKNAEFEQKLSSEIGDDNTVSKSYSGLSANIMESLALKVSYSVKHQSDVPVGNEKTESVTSFTVVYSF</sequence>
<evidence type="ECO:0000313" key="3">
    <source>
        <dbReference type="Proteomes" id="UP000315439"/>
    </source>
</evidence>
<dbReference type="RefSeq" id="WP_142934151.1">
    <property type="nucleotide sequence ID" value="NZ_ML660170.1"/>
</dbReference>
<dbReference type="InterPro" id="IPR007433">
    <property type="entry name" value="DUF481"/>
</dbReference>
<dbReference type="EMBL" id="VIKS01000014">
    <property type="protein sequence ID" value="TQV84489.1"/>
    <property type="molecule type" value="Genomic_DNA"/>
</dbReference>
<dbReference type="AlphaFoldDB" id="A0A545U4U3"/>
<evidence type="ECO:0000256" key="1">
    <source>
        <dbReference type="SAM" id="SignalP"/>
    </source>
</evidence>
<name>A0A545U4U3_9GAMM</name>
<gene>
    <name evidence="2" type="ORF">FLL46_23020</name>
</gene>
<dbReference type="Pfam" id="PF04338">
    <property type="entry name" value="DUF481"/>
    <property type="match status" value="1"/>
</dbReference>
<protein>
    <submittedName>
        <fullName evidence="2">DUF481 domain-containing protein</fullName>
    </submittedName>
</protein>
<feature type="chain" id="PRO_5022093414" evidence="1">
    <location>
        <begin position="24"/>
        <end position="266"/>
    </location>
</feature>
<feature type="signal peptide" evidence="1">
    <location>
        <begin position="1"/>
        <end position="23"/>
    </location>
</feature>
<dbReference type="Proteomes" id="UP000315439">
    <property type="component" value="Unassembled WGS sequence"/>
</dbReference>
<keyword evidence="1" id="KW-0732">Signal</keyword>
<keyword evidence="3" id="KW-1185">Reference proteome</keyword>
<dbReference type="OrthoDB" id="5292716at2"/>
<organism evidence="2 3">
    <name type="scientific">Aliikangiella coralliicola</name>
    <dbReference type="NCBI Taxonomy" id="2592383"/>
    <lineage>
        <taxon>Bacteria</taxon>
        <taxon>Pseudomonadati</taxon>
        <taxon>Pseudomonadota</taxon>
        <taxon>Gammaproteobacteria</taxon>
        <taxon>Oceanospirillales</taxon>
        <taxon>Pleioneaceae</taxon>
        <taxon>Aliikangiella</taxon>
    </lineage>
</organism>
<reference evidence="2 3" key="1">
    <citation type="submission" date="2019-07" db="EMBL/GenBank/DDBJ databases">
        <title>Draft genome for Aliikangiella sp. M105.</title>
        <authorList>
            <person name="Wang G."/>
        </authorList>
    </citation>
    <scope>NUCLEOTIDE SEQUENCE [LARGE SCALE GENOMIC DNA]</scope>
    <source>
        <strain evidence="2 3">M105</strain>
    </source>
</reference>
<comment type="caution">
    <text evidence="2">The sequence shown here is derived from an EMBL/GenBank/DDBJ whole genome shotgun (WGS) entry which is preliminary data.</text>
</comment>